<dbReference type="Proteomes" id="UP001054837">
    <property type="component" value="Unassembled WGS sequence"/>
</dbReference>
<evidence type="ECO:0000259" key="1">
    <source>
        <dbReference type="Pfam" id="PF13843"/>
    </source>
</evidence>
<name>A0AAV4RSI8_9ARAC</name>
<dbReference type="PANTHER" id="PTHR46599">
    <property type="entry name" value="PIGGYBAC TRANSPOSABLE ELEMENT-DERIVED PROTEIN 4"/>
    <property type="match status" value="1"/>
</dbReference>
<comment type="caution">
    <text evidence="2">The sequence shown here is derived from an EMBL/GenBank/DDBJ whole genome shotgun (WGS) entry which is preliminary data.</text>
</comment>
<reference evidence="2 3" key="1">
    <citation type="submission" date="2021-06" db="EMBL/GenBank/DDBJ databases">
        <title>Caerostris darwini draft genome.</title>
        <authorList>
            <person name="Kono N."/>
            <person name="Arakawa K."/>
        </authorList>
    </citation>
    <scope>NUCLEOTIDE SEQUENCE [LARGE SCALE GENOMIC DNA]</scope>
</reference>
<accession>A0AAV4RSI8</accession>
<dbReference type="InterPro" id="IPR029526">
    <property type="entry name" value="PGBD"/>
</dbReference>
<dbReference type="EMBL" id="BPLQ01006784">
    <property type="protein sequence ID" value="GIY25298.1"/>
    <property type="molecule type" value="Genomic_DNA"/>
</dbReference>
<sequence length="130" mass="14967">MDTYGTLNETRKDLPVNFSKEKVPKGEIVAYQRSKVMALKWQNKKSVCLNTIHDASPNLATCKSKDCLKLFDVCDHSNTIGGVDLCNQEMSYYPTLRNQRGKYYIKIFGQFLDQSLWNAYVLYKKTKPNA</sequence>
<dbReference type="PANTHER" id="PTHR46599:SF3">
    <property type="entry name" value="PIGGYBAC TRANSPOSABLE ELEMENT-DERIVED PROTEIN 4"/>
    <property type="match status" value="1"/>
</dbReference>
<gene>
    <name evidence="2" type="primary">PGBD4_352</name>
    <name evidence="2" type="ORF">CDAR_244041</name>
</gene>
<keyword evidence="3" id="KW-1185">Reference proteome</keyword>
<protein>
    <submittedName>
        <fullName evidence="2">PiggyBac transposable element-derived protein 4</fullName>
    </submittedName>
</protein>
<dbReference type="Pfam" id="PF13843">
    <property type="entry name" value="DDE_Tnp_1_7"/>
    <property type="match status" value="1"/>
</dbReference>
<organism evidence="2 3">
    <name type="scientific">Caerostris darwini</name>
    <dbReference type="NCBI Taxonomy" id="1538125"/>
    <lineage>
        <taxon>Eukaryota</taxon>
        <taxon>Metazoa</taxon>
        <taxon>Ecdysozoa</taxon>
        <taxon>Arthropoda</taxon>
        <taxon>Chelicerata</taxon>
        <taxon>Arachnida</taxon>
        <taxon>Araneae</taxon>
        <taxon>Araneomorphae</taxon>
        <taxon>Entelegynae</taxon>
        <taxon>Araneoidea</taxon>
        <taxon>Araneidae</taxon>
        <taxon>Caerostris</taxon>
    </lineage>
</organism>
<evidence type="ECO:0000313" key="3">
    <source>
        <dbReference type="Proteomes" id="UP001054837"/>
    </source>
</evidence>
<evidence type="ECO:0000313" key="2">
    <source>
        <dbReference type="EMBL" id="GIY25298.1"/>
    </source>
</evidence>
<dbReference type="AlphaFoldDB" id="A0AAV4RSI8"/>
<feature type="domain" description="PiggyBac transposable element-derived protein" evidence="1">
    <location>
        <begin position="4"/>
        <end position="120"/>
    </location>
</feature>
<proteinExistence type="predicted"/>